<feature type="domain" description="Tubulin/FtsZ 2-layer sandwich" evidence="9">
    <location>
        <begin position="214"/>
        <end position="332"/>
    </location>
</feature>
<dbReference type="NCBIfam" id="TIGR00065">
    <property type="entry name" value="ftsZ"/>
    <property type="match status" value="1"/>
</dbReference>
<dbReference type="GO" id="GO:0032153">
    <property type="term" value="C:cell division site"/>
    <property type="evidence" value="ECO:0007669"/>
    <property type="project" value="UniProtKB-UniRule"/>
</dbReference>
<dbReference type="InterPro" id="IPR000158">
    <property type="entry name" value="Cell_div_FtsZ"/>
</dbReference>
<comment type="function">
    <text evidence="4 6">Essential cell division protein that forms a contractile ring structure (Z ring) at the future cell division site. The regulation of the ring assembly controls the timing and the location of cell division. One of the functions of the FtsZ ring is to recruit other cell division proteins to the septum to produce a new cell wall between the dividing cells. Binds GTP and shows GTPase activity.</text>
</comment>
<evidence type="ECO:0000259" key="9">
    <source>
        <dbReference type="SMART" id="SM00865"/>
    </source>
</evidence>
<dbReference type="Gene3D" id="3.30.1330.20">
    <property type="entry name" value="Tubulin/FtsZ, C-terminal domain"/>
    <property type="match status" value="1"/>
</dbReference>
<evidence type="ECO:0000256" key="6">
    <source>
        <dbReference type="RuleBase" id="RU000631"/>
    </source>
</evidence>
<dbReference type="AlphaFoldDB" id="A0A1M6GPN7"/>
<keyword evidence="11" id="KW-1185">Reference proteome</keyword>
<dbReference type="OrthoDB" id="9813375at2"/>
<dbReference type="GO" id="GO:0003924">
    <property type="term" value="F:GTPase activity"/>
    <property type="evidence" value="ECO:0007669"/>
    <property type="project" value="UniProtKB-UniRule"/>
</dbReference>
<dbReference type="GO" id="GO:0005525">
    <property type="term" value="F:GTP binding"/>
    <property type="evidence" value="ECO:0007669"/>
    <property type="project" value="UniProtKB-UniRule"/>
</dbReference>
<comment type="similarity">
    <text evidence="1 4 6">Belongs to the FtsZ family.</text>
</comment>
<dbReference type="SUPFAM" id="SSF55307">
    <property type="entry name" value="Tubulin C-terminal domain-like"/>
    <property type="match status" value="1"/>
</dbReference>
<dbReference type="InterPro" id="IPR045061">
    <property type="entry name" value="FtsZ/CetZ"/>
</dbReference>
<feature type="compositionally biased region" description="Polar residues" evidence="7">
    <location>
        <begin position="660"/>
        <end position="672"/>
    </location>
</feature>
<evidence type="ECO:0000256" key="1">
    <source>
        <dbReference type="ARBA" id="ARBA00009690"/>
    </source>
</evidence>
<evidence type="ECO:0000313" key="11">
    <source>
        <dbReference type="Proteomes" id="UP000184225"/>
    </source>
</evidence>
<feature type="region of interest" description="Disordered" evidence="7">
    <location>
        <begin position="534"/>
        <end position="587"/>
    </location>
</feature>
<feature type="binding site" evidence="4">
    <location>
        <position position="193"/>
    </location>
    <ligand>
        <name>GTP</name>
        <dbReference type="ChEBI" id="CHEBI:37565"/>
    </ligand>
</feature>
<evidence type="ECO:0000256" key="2">
    <source>
        <dbReference type="ARBA" id="ARBA00022741"/>
    </source>
</evidence>
<evidence type="ECO:0000256" key="3">
    <source>
        <dbReference type="ARBA" id="ARBA00023134"/>
    </source>
</evidence>
<dbReference type="Pfam" id="PF12327">
    <property type="entry name" value="FtsZ_C"/>
    <property type="match status" value="1"/>
</dbReference>
<feature type="binding site" evidence="4">
    <location>
        <begin position="27"/>
        <end position="31"/>
    </location>
    <ligand>
        <name>GTP</name>
        <dbReference type="ChEBI" id="CHEBI:37565"/>
    </ligand>
</feature>
<feature type="compositionally biased region" description="Polar residues" evidence="7">
    <location>
        <begin position="636"/>
        <end position="652"/>
    </location>
</feature>
<feature type="compositionally biased region" description="Basic and acidic residues" evidence="7">
    <location>
        <begin position="555"/>
        <end position="576"/>
    </location>
</feature>
<dbReference type="CDD" id="cd02201">
    <property type="entry name" value="FtsZ_type1"/>
    <property type="match status" value="1"/>
</dbReference>
<dbReference type="InterPro" id="IPR037103">
    <property type="entry name" value="Tubulin/FtsZ-like_C"/>
</dbReference>
<dbReference type="Proteomes" id="UP000184225">
    <property type="component" value="Unassembled WGS sequence"/>
</dbReference>
<dbReference type="STRING" id="579105.SAMN04488096_108149"/>
<keyword evidence="3 4" id="KW-0342">GTP-binding</keyword>
<name>A0A1M6GPN7_9FLAO</name>
<keyword evidence="2 4" id="KW-0547">Nucleotide-binding</keyword>
<dbReference type="HAMAP" id="MF_00909">
    <property type="entry name" value="FtsZ"/>
    <property type="match status" value="1"/>
</dbReference>
<evidence type="ECO:0000259" key="8">
    <source>
        <dbReference type="SMART" id="SM00864"/>
    </source>
</evidence>
<dbReference type="SMART" id="SM00865">
    <property type="entry name" value="Tubulin_C"/>
    <property type="match status" value="1"/>
</dbReference>
<dbReference type="GO" id="GO:0005737">
    <property type="term" value="C:cytoplasm"/>
    <property type="evidence" value="ECO:0007669"/>
    <property type="project" value="UniProtKB-SubCell"/>
</dbReference>
<dbReference type="InterPro" id="IPR008280">
    <property type="entry name" value="Tub_FtsZ_C"/>
</dbReference>
<evidence type="ECO:0000256" key="5">
    <source>
        <dbReference type="NCBIfam" id="TIGR00065"/>
    </source>
</evidence>
<dbReference type="SUPFAM" id="SSF52490">
    <property type="entry name" value="Tubulin nucleotide-binding domain-like"/>
    <property type="match status" value="1"/>
</dbReference>
<dbReference type="FunFam" id="3.40.50.1440:FF:000001">
    <property type="entry name" value="Cell division protein FtsZ"/>
    <property type="match status" value="1"/>
</dbReference>
<proteinExistence type="inferred from homology"/>
<dbReference type="InterPro" id="IPR020805">
    <property type="entry name" value="Cell_div_FtsZ_CS"/>
</dbReference>
<organism evidence="10 11">
    <name type="scientific">Mesonia phycicola</name>
    <dbReference type="NCBI Taxonomy" id="579105"/>
    <lineage>
        <taxon>Bacteria</taxon>
        <taxon>Pseudomonadati</taxon>
        <taxon>Bacteroidota</taxon>
        <taxon>Flavobacteriia</taxon>
        <taxon>Flavobacteriales</taxon>
        <taxon>Flavobacteriaceae</taxon>
        <taxon>Mesonia</taxon>
    </lineage>
</organism>
<dbReference type="GO" id="GO:0000917">
    <property type="term" value="P:division septum assembly"/>
    <property type="evidence" value="ECO:0007669"/>
    <property type="project" value="UniProtKB-KW"/>
</dbReference>
<dbReference type="PRINTS" id="PR00423">
    <property type="entry name" value="CELLDVISFTSZ"/>
</dbReference>
<dbReference type="PANTHER" id="PTHR30314">
    <property type="entry name" value="CELL DIVISION PROTEIN FTSZ-RELATED"/>
    <property type="match status" value="1"/>
</dbReference>
<feature type="binding site" evidence="4">
    <location>
        <position position="150"/>
    </location>
    <ligand>
        <name>GTP</name>
        <dbReference type="ChEBI" id="CHEBI:37565"/>
    </ligand>
</feature>
<dbReference type="EMBL" id="FQYY01000008">
    <property type="protein sequence ID" value="SHJ11904.1"/>
    <property type="molecule type" value="Genomic_DNA"/>
</dbReference>
<keyword evidence="4 6" id="KW-0717">Septation</keyword>
<comment type="subunit">
    <text evidence="4">Homodimer. Polymerizes to form a dynamic ring structure in a strictly GTP-dependent manner. Interacts directly with several other division proteins.</text>
</comment>
<dbReference type="GO" id="GO:0051258">
    <property type="term" value="P:protein polymerization"/>
    <property type="evidence" value="ECO:0007669"/>
    <property type="project" value="UniProtKB-UniRule"/>
</dbReference>
<dbReference type="Pfam" id="PF00091">
    <property type="entry name" value="Tubulin"/>
    <property type="match status" value="1"/>
</dbReference>
<evidence type="ECO:0000256" key="7">
    <source>
        <dbReference type="SAM" id="MobiDB-lite"/>
    </source>
</evidence>
<dbReference type="PANTHER" id="PTHR30314:SF3">
    <property type="entry name" value="MITOCHONDRIAL DIVISION PROTEIN FSZA"/>
    <property type="match status" value="1"/>
</dbReference>
<keyword evidence="4 6" id="KW-0132">Cell division</keyword>
<dbReference type="PROSITE" id="PS01135">
    <property type="entry name" value="FTSZ_2"/>
    <property type="match status" value="1"/>
</dbReference>
<dbReference type="RefSeq" id="WP_073152705.1">
    <property type="nucleotide sequence ID" value="NZ_FQYY01000008.1"/>
</dbReference>
<protein>
    <recommendedName>
        <fullName evidence="4 5">Cell division protein FtsZ</fullName>
    </recommendedName>
</protein>
<accession>A0A1M6GPN7</accession>
<reference evidence="10 11" key="1">
    <citation type="submission" date="2016-11" db="EMBL/GenBank/DDBJ databases">
        <authorList>
            <person name="Jaros S."/>
            <person name="Januszkiewicz K."/>
            <person name="Wedrychowicz H."/>
        </authorList>
    </citation>
    <scope>NUCLEOTIDE SEQUENCE [LARGE SCALE GENOMIC DNA]</scope>
    <source>
        <strain evidence="10 11">DSM 21425</strain>
    </source>
</reference>
<dbReference type="SMART" id="SM00864">
    <property type="entry name" value="Tubulin"/>
    <property type="match status" value="1"/>
</dbReference>
<comment type="subcellular location">
    <subcellularLocation>
        <location evidence="4">Cytoplasm</location>
    </subcellularLocation>
    <text evidence="4">Assembles at midcell at the inner surface of the cytoplasmic membrane.</text>
</comment>
<sequence>MSSTEFDISFDLPKNQSNVIKVIGVGGGGSNAINHMFHQGINGVDFVVCNTDSQALENSPVPIKVQLGVNLTEGLGAGANPEIGEKAALESFDDLKTLLDKNTKMVFITAGMGGGTGTGAAPIIAKQAKDMDILTVGIVTIPFQFEGKMRNEQAQLGVEKLRKNVDSLIVINNNKLRDVYGNLGFKAGFSKADEVLATASRGIAEVITHHYTQNIDLRDAKTVLSNSGTAIMGSATASGSNRAQEAISKALDSPLLNDNKISGAQNVLLLIVSGGEEITIDEIGEINDHIQGEAGHSANIIMGVGDDESLEDSISVTIIATGFDLEQQNVIVNTETKKIIHTLEDEQKAVHNLTPTKHRPSATTPLENKAPEERKIVHTLEEEPKITPEREEPKNQMDLVPTSEIIKNLEVSYEDISYNEDDFVIIDSDNDVNQFEVNEPEEVKAVAQEEEQATMFTFDFPLNEEKEETINEVKEEEEEETTSNVYFSLEEEEVENIEVNSEIEIVSSGNSNNGEGKRYSLEDYMELEDRIEKAKPQAKPQVKPSNTSYQAPAPKAEELKVEKKEVIKTESPKTEQQEISTEIDPFNNPISEDLIARAAERRARMKNFNYKFRNNNNIDEIEKQPAYKRAGIDLGGTQSSTNDKISRTSIGKDSNDETTFRTNNSFLHDNVD</sequence>
<dbReference type="PROSITE" id="PS01134">
    <property type="entry name" value="FTSZ_1"/>
    <property type="match status" value="1"/>
</dbReference>
<dbReference type="GO" id="GO:0043093">
    <property type="term" value="P:FtsZ-dependent cytokinesis"/>
    <property type="evidence" value="ECO:0007669"/>
    <property type="project" value="UniProtKB-UniRule"/>
</dbReference>
<evidence type="ECO:0000256" key="4">
    <source>
        <dbReference type="HAMAP-Rule" id="MF_00909"/>
    </source>
</evidence>
<keyword evidence="4" id="KW-0963">Cytoplasm</keyword>
<keyword evidence="4 6" id="KW-0131">Cell cycle</keyword>
<evidence type="ECO:0000313" key="10">
    <source>
        <dbReference type="EMBL" id="SHJ11904.1"/>
    </source>
</evidence>
<feature type="binding site" evidence="4">
    <location>
        <position position="146"/>
    </location>
    <ligand>
        <name>GTP</name>
        <dbReference type="ChEBI" id="CHEBI:37565"/>
    </ligand>
</feature>
<feature type="binding site" evidence="4">
    <location>
        <begin position="115"/>
        <end position="117"/>
    </location>
    <ligand>
        <name>GTP</name>
        <dbReference type="ChEBI" id="CHEBI:37565"/>
    </ligand>
</feature>
<gene>
    <name evidence="4" type="primary">ftsZ</name>
    <name evidence="10" type="ORF">SAMN04488096_108149</name>
</gene>
<dbReference type="InterPro" id="IPR036525">
    <property type="entry name" value="Tubulin/FtsZ_GTPase_sf"/>
</dbReference>
<dbReference type="InterPro" id="IPR024757">
    <property type="entry name" value="FtsZ_C"/>
</dbReference>
<feature type="domain" description="Tubulin/FtsZ GTPase" evidence="8">
    <location>
        <begin position="19"/>
        <end position="211"/>
    </location>
</feature>
<dbReference type="InterPro" id="IPR003008">
    <property type="entry name" value="Tubulin_FtsZ_GTPase"/>
</dbReference>
<dbReference type="InterPro" id="IPR018316">
    <property type="entry name" value="Tubulin/FtsZ_2-layer-sand-dom"/>
</dbReference>
<feature type="region of interest" description="Disordered" evidence="7">
    <location>
        <begin position="629"/>
        <end position="672"/>
    </location>
</feature>
<dbReference type="Gene3D" id="3.40.50.1440">
    <property type="entry name" value="Tubulin/FtsZ, GTPase domain"/>
    <property type="match status" value="1"/>
</dbReference>